<dbReference type="InterPro" id="IPR019844">
    <property type="entry name" value="CSD_CS"/>
</dbReference>
<gene>
    <name evidence="3" type="ORF">GCM10009717_11460</name>
</gene>
<dbReference type="PROSITE" id="PS51857">
    <property type="entry name" value="CSD_2"/>
    <property type="match status" value="1"/>
</dbReference>
<dbReference type="InterPro" id="IPR011129">
    <property type="entry name" value="CSD"/>
</dbReference>
<accession>A0ABP5BM42</accession>
<evidence type="ECO:0000313" key="3">
    <source>
        <dbReference type="EMBL" id="GAA1946880.1"/>
    </source>
</evidence>
<dbReference type="InterPro" id="IPR002059">
    <property type="entry name" value="CSP_DNA-bd"/>
</dbReference>
<dbReference type="Gene3D" id="2.40.50.140">
    <property type="entry name" value="Nucleic acid-binding proteins"/>
    <property type="match status" value="1"/>
</dbReference>
<feature type="domain" description="CSD" evidence="2">
    <location>
        <begin position="16"/>
        <end position="78"/>
    </location>
</feature>
<keyword evidence="4" id="KW-1185">Reference proteome</keyword>
<reference evidence="4" key="1">
    <citation type="journal article" date="2019" name="Int. J. Syst. Evol. Microbiol.">
        <title>The Global Catalogue of Microorganisms (GCM) 10K type strain sequencing project: providing services to taxonomists for standard genome sequencing and annotation.</title>
        <authorList>
            <consortium name="The Broad Institute Genomics Platform"/>
            <consortium name="The Broad Institute Genome Sequencing Center for Infectious Disease"/>
            <person name="Wu L."/>
            <person name="Ma J."/>
        </authorList>
    </citation>
    <scope>NUCLEOTIDE SEQUENCE [LARGE SCALE GENOMIC DNA]</scope>
    <source>
        <strain evidence="4">JCM 13584</strain>
    </source>
</reference>
<dbReference type="PRINTS" id="PR00050">
    <property type="entry name" value="COLDSHOCK"/>
</dbReference>
<dbReference type="SUPFAM" id="SSF50249">
    <property type="entry name" value="Nucleic acid-binding proteins"/>
    <property type="match status" value="1"/>
</dbReference>
<dbReference type="Pfam" id="PF00313">
    <property type="entry name" value="CSD"/>
    <property type="match status" value="1"/>
</dbReference>
<evidence type="ECO:0000256" key="1">
    <source>
        <dbReference type="RuleBase" id="RU000408"/>
    </source>
</evidence>
<dbReference type="SMART" id="SM00357">
    <property type="entry name" value="CSP"/>
    <property type="match status" value="1"/>
</dbReference>
<dbReference type="CDD" id="cd04458">
    <property type="entry name" value="CSP_CDS"/>
    <property type="match status" value="1"/>
</dbReference>
<sequence length="141" mass="15283">MTFLRAFHDTSEVSTMPTGKVKFYDEEKGFGFISSDDGQEVFLHASALPAGATVRAGSRLEFGLAEGKRGAQALSVRVLDAPVSLAKINRKPADDMAIIIEDVVKLLDSIGADLRRGRYPEKSKARMVATVLRKVADDLDA</sequence>
<dbReference type="Proteomes" id="UP001499954">
    <property type="component" value="Unassembled WGS sequence"/>
</dbReference>
<comment type="subcellular location">
    <subcellularLocation>
        <location evidence="1">Cytoplasm</location>
    </subcellularLocation>
</comment>
<evidence type="ECO:0000259" key="2">
    <source>
        <dbReference type="PROSITE" id="PS51857"/>
    </source>
</evidence>
<evidence type="ECO:0000313" key="4">
    <source>
        <dbReference type="Proteomes" id="UP001499954"/>
    </source>
</evidence>
<dbReference type="PANTHER" id="PTHR11544">
    <property type="entry name" value="COLD SHOCK DOMAIN CONTAINING PROTEINS"/>
    <property type="match status" value="1"/>
</dbReference>
<proteinExistence type="predicted"/>
<dbReference type="InterPro" id="IPR012340">
    <property type="entry name" value="NA-bd_OB-fold"/>
</dbReference>
<name>A0ABP5BM42_9MICO</name>
<dbReference type="PROSITE" id="PS00352">
    <property type="entry name" value="CSD_1"/>
    <property type="match status" value="1"/>
</dbReference>
<dbReference type="EMBL" id="BAAAMK010000002">
    <property type="protein sequence ID" value="GAA1946880.1"/>
    <property type="molecule type" value="Genomic_DNA"/>
</dbReference>
<dbReference type="InterPro" id="IPR050181">
    <property type="entry name" value="Cold_shock_domain"/>
</dbReference>
<protein>
    <submittedName>
        <fullName evidence="3">Cold-shock protein</fullName>
    </submittedName>
</protein>
<comment type="caution">
    <text evidence="3">The sequence shown here is derived from an EMBL/GenBank/DDBJ whole genome shotgun (WGS) entry which is preliminary data.</text>
</comment>
<organism evidence="3 4">
    <name type="scientific">Agromyces allii</name>
    <dbReference type="NCBI Taxonomy" id="393607"/>
    <lineage>
        <taxon>Bacteria</taxon>
        <taxon>Bacillati</taxon>
        <taxon>Actinomycetota</taxon>
        <taxon>Actinomycetes</taxon>
        <taxon>Micrococcales</taxon>
        <taxon>Microbacteriaceae</taxon>
        <taxon>Agromyces</taxon>
    </lineage>
</organism>